<evidence type="ECO:0000256" key="6">
    <source>
        <dbReference type="SAM" id="Phobius"/>
    </source>
</evidence>
<reference evidence="7 8" key="1">
    <citation type="submission" date="2024-03" db="EMBL/GenBank/DDBJ databases">
        <title>The genome assembly and annotation of the cricket Gryllus longicercus Weissman &amp; Gray.</title>
        <authorList>
            <person name="Szrajer S."/>
            <person name="Gray D."/>
            <person name="Ylla G."/>
        </authorList>
    </citation>
    <scope>NUCLEOTIDE SEQUENCE [LARGE SCALE GENOMIC DNA]</scope>
    <source>
        <strain evidence="7">DAG 2021-001</strain>
        <tissue evidence="7">Whole body minus gut</tissue>
    </source>
</reference>
<feature type="transmembrane region" description="Helical" evidence="6">
    <location>
        <begin position="218"/>
        <end position="241"/>
    </location>
</feature>
<sequence length="355" mass="39756">MPGSINWKELFPTKFSAVVFVSYMVLFINQGIFVTASQSSQSTYNYNTVTVVLLTEVLKLFVSIIFFAKDHAIFSLVQELKSNAKVLMLYFVPAFMYCFYNNLAFVNLSAFDPTTYYLLLQFRVVVTGIVFQIVFRKQLSGKQWLSLILLTVGCMIKQLDLADFSHHSTAKNGTSSDSNSYFHFGLNINIMLIFVQTVCSCFAGVYNEYLLKGVGAEVNIFVQNVFMYVDSIVCNAGLLLLQGDLLGAFSAKALSSVFTFKVLIIMMNNAAIGIITSFFLKNLNSILKTFASALELMFTAIFCYIIFGIPIYLNTVLAISIVSYAVYLYSQNPVVNQPKEQHNHEPLLSNTADDV</sequence>
<feature type="transmembrane region" description="Helical" evidence="6">
    <location>
        <begin position="48"/>
        <end position="68"/>
    </location>
</feature>
<evidence type="ECO:0000256" key="5">
    <source>
        <dbReference type="ARBA" id="ARBA00023136"/>
    </source>
</evidence>
<dbReference type="GO" id="GO:0015165">
    <property type="term" value="F:pyrimidine nucleotide-sugar transmembrane transporter activity"/>
    <property type="evidence" value="ECO:0007669"/>
    <property type="project" value="InterPro"/>
</dbReference>
<feature type="transmembrane region" description="Helical" evidence="6">
    <location>
        <begin position="89"/>
        <end position="110"/>
    </location>
</feature>
<evidence type="ECO:0000256" key="3">
    <source>
        <dbReference type="ARBA" id="ARBA00022692"/>
    </source>
</evidence>
<comment type="caution">
    <text evidence="7">The sequence shown here is derived from an EMBL/GenBank/DDBJ whole genome shotgun (WGS) entry which is preliminary data.</text>
</comment>
<proteinExistence type="predicted"/>
<comment type="subcellular location">
    <subcellularLocation>
        <location evidence="1">Membrane</location>
        <topology evidence="1">Multi-pass membrane protein</topology>
    </subcellularLocation>
</comment>
<dbReference type="EMBL" id="JAZDUA010000440">
    <property type="protein sequence ID" value="KAK7792619.1"/>
    <property type="molecule type" value="Genomic_DNA"/>
</dbReference>
<dbReference type="GO" id="GO:0000139">
    <property type="term" value="C:Golgi membrane"/>
    <property type="evidence" value="ECO:0007669"/>
    <property type="project" value="InterPro"/>
</dbReference>
<protein>
    <recommendedName>
        <fullName evidence="9">CMP-sialic acid transporter</fullName>
    </recommendedName>
</protein>
<keyword evidence="5 6" id="KW-0472">Membrane</keyword>
<evidence type="ECO:0008006" key="9">
    <source>
        <dbReference type="Google" id="ProtNLM"/>
    </source>
</evidence>
<feature type="transmembrane region" description="Helical" evidence="6">
    <location>
        <begin position="253"/>
        <end position="280"/>
    </location>
</feature>
<dbReference type="PANTHER" id="PTHR10231">
    <property type="entry name" value="NUCLEOTIDE-SUGAR TRANSMEMBRANE TRANSPORTER"/>
    <property type="match status" value="1"/>
</dbReference>
<keyword evidence="4 6" id="KW-1133">Transmembrane helix</keyword>
<dbReference type="PIRSF" id="PIRSF005799">
    <property type="entry name" value="UDP-gal_transpt"/>
    <property type="match status" value="1"/>
</dbReference>
<feature type="transmembrane region" description="Helical" evidence="6">
    <location>
        <begin position="15"/>
        <end position="36"/>
    </location>
</feature>
<dbReference type="Proteomes" id="UP001378592">
    <property type="component" value="Unassembled WGS sequence"/>
</dbReference>
<dbReference type="InterPro" id="IPR007271">
    <property type="entry name" value="Nuc_sug_transpt"/>
</dbReference>
<feature type="transmembrane region" description="Helical" evidence="6">
    <location>
        <begin position="301"/>
        <end position="327"/>
    </location>
</feature>
<name>A0AAN9V6Q3_9ORTH</name>
<feature type="transmembrane region" description="Helical" evidence="6">
    <location>
        <begin position="116"/>
        <end position="135"/>
    </location>
</feature>
<gene>
    <name evidence="7" type="ORF">R5R35_009152</name>
</gene>
<keyword evidence="2" id="KW-0762">Sugar transport</keyword>
<dbReference type="AlphaFoldDB" id="A0AAN9V6Q3"/>
<evidence type="ECO:0000313" key="7">
    <source>
        <dbReference type="EMBL" id="KAK7792619.1"/>
    </source>
</evidence>
<feature type="transmembrane region" description="Helical" evidence="6">
    <location>
        <begin position="181"/>
        <end position="206"/>
    </location>
</feature>
<keyword evidence="3 6" id="KW-0812">Transmembrane</keyword>
<evidence type="ECO:0000313" key="8">
    <source>
        <dbReference type="Proteomes" id="UP001378592"/>
    </source>
</evidence>
<keyword evidence="8" id="KW-1185">Reference proteome</keyword>
<organism evidence="7 8">
    <name type="scientific">Gryllus longicercus</name>
    <dbReference type="NCBI Taxonomy" id="2509291"/>
    <lineage>
        <taxon>Eukaryota</taxon>
        <taxon>Metazoa</taxon>
        <taxon>Ecdysozoa</taxon>
        <taxon>Arthropoda</taxon>
        <taxon>Hexapoda</taxon>
        <taxon>Insecta</taxon>
        <taxon>Pterygota</taxon>
        <taxon>Neoptera</taxon>
        <taxon>Polyneoptera</taxon>
        <taxon>Orthoptera</taxon>
        <taxon>Ensifera</taxon>
        <taxon>Gryllidea</taxon>
        <taxon>Grylloidea</taxon>
        <taxon>Gryllidae</taxon>
        <taxon>Gryllinae</taxon>
        <taxon>Gryllus</taxon>
    </lineage>
</organism>
<keyword evidence="2" id="KW-0813">Transport</keyword>
<accession>A0AAN9V6Q3</accession>
<evidence type="ECO:0000256" key="1">
    <source>
        <dbReference type="ARBA" id="ARBA00004141"/>
    </source>
</evidence>
<evidence type="ECO:0000256" key="4">
    <source>
        <dbReference type="ARBA" id="ARBA00022989"/>
    </source>
</evidence>
<dbReference type="Pfam" id="PF04142">
    <property type="entry name" value="Nuc_sug_transp"/>
    <property type="match status" value="1"/>
</dbReference>
<evidence type="ECO:0000256" key="2">
    <source>
        <dbReference type="ARBA" id="ARBA00022597"/>
    </source>
</evidence>